<sequence>MSAFVLLPVDLYNDISLLKNSKVFLVEEEHYFNRSAKQHGSMRLNVLKPVYHRATMMCYFDYLKSKKIDCEYVELKKDWVKTVRKYVEDTECELKFYDPVDRLIEKKISSNFKEYEVINTHRFILTTEEMESYEGALRQTSFYAWIRNLKQILMVQDKNKQGNHFKPVGGKLTYDKENRKKPYQGIEDDVDDGVDARHDYTNNVYVTEAFTYIKKTLKESDVRVFGGNSLKKTDSLSDTEIVLKFPIDRAGSLARLRHFIKNNLFRFGDYQDVMLDDENNSFVFHSALSPMINVGLLTPEEVVKAVTDHYDSLPSKDKLKRLNDVEGFIRQILGWREFTRYMYEHHSDKYLDKNYFSAKKQIGDEWYDGTTNYLPLDQCIRKAFKFGYLHHIERLMIVANYMTLAGVAPKEMYRWFTEFSLDSYDWVMEYNVYCMGSYADGGQFTSKPYISTSKYILSMSNYNKDGTAKNDNDTESSTEQTDVEDTWTTRWDKLFWGFLDKHKTKIKKIGRLSMLLKYASKLK</sequence>
<accession>A0A5K0U7Q0</accession>
<evidence type="ECO:0000313" key="1">
    <source>
        <dbReference type="EMBL" id="VBB18059.1"/>
    </source>
</evidence>
<dbReference type="GO" id="GO:0016829">
    <property type="term" value="F:lyase activity"/>
    <property type="evidence" value="ECO:0007669"/>
    <property type="project" value="UniProtKB-KW"/>
</dbReference>
<dbReference type="InterPro" id="IPR036134">
    <property type="entry name" value="Crypto/Photolyase_FAD-like_sf"/>
</dbReference>
<comment type="caution">
    <text evidence="1">The sequence shown here is derived from an EMBL/GenBank/DDBJ whole genome shotgun (WGS) entry which is preliminary data.</text>
</comment>
<evidence type="ECO:0000313" key="2">
    <source>
        <dbReference type="Proteomes" id="UP000594342"/>
    </source>
</evidence>
<keyword evidence="2" id="KW-1185">Reference proteome</keyword>
<dbReference type="Gene3D" id="1.10.579.10">
    <property type="entry name" value="DNA Cyclobutane Dipyrimidine Photolyase, subunit A, domain 3"/>
    <property type="match status" value="1"/>
</dbReference>
<reference evidence="1 2" key="1">
    <citation type="submission" date="2018-10" db="EMBL/GenBank/DDBJ databases">
        <authorList>
            <consortium name="IHU Genomes"/>
        </authorList>
    </citation>
    <scope>NUCLEOTIDE SEQUENCE [LARGE SCALE GENOMIC DNA]</scope>
    <source>
        <strain evidence="1 2">A1</strain>
    </source>
</reference>
<dbReference type="InterPro" id="IPR014729">
    <property type="entry name" value="Rossmann-like_a/b/a_fold"/>
</dbReference>
<gene>
    <name evidence="1" type="ORF">YASMINEVIRUS_522</name>
</gene>
<name>A0A5K0U7Q0_9VIRU</name>
<dbReference type="InterPro" id="IPR007357">
    <property type="entry name" value="PhrB-like"/>
</dbReference>
<dbReference type="PANTHER" id="PTHR38657">
    <property type="entry name" value="SLR1343 PROTEIN"/>
    <property type="match status" value="1"/>
</dbReference>
<dbReference type="Gene3D" id="3.40.50.620">
    <property type="entry name" value="HUPs"/>
    <property type="match status" value="1"/>
</dbReference>
<keyword evidence="1" id="KW-0456">Lyase</keyword>
<dbReference type="Gene3D" id="1.10.10.1710">
    <property type="entry name" value="Deoxyribodipyrimidine photolyase-related"/>
    <property type="match status" value="1"/>
</dbReference>
<dbReference type="SUPFAM" id="SSF48173">
    <property type="entry name" value="Cryptochrome/photolyase FAD-binding domain"/>
    <property type="match status" value="1"/>
</dbReference>
<dbReference type="EMBL" id="UPSH01000001">
    <property type="protein sequence ID" value="VBB18059.1"/>
    <property type="molecule type" value="Genomic_DNA"/>
</dbReference>
<organism evidence="1 2">
    <name type="scientific">Yasminevirus sp. GU-2018</name>
    <dbReference type="NCBI Taxonomy" id="2420051"/>
    <lineage>
        <taxon>Viruses</taxon>
        <taxon>Varidnaviria</taxon>
        <taxon>Bamfordvirae</taxon>
        <taxon>Nucleocytoviricota</taxon>
        <taxon>Megaviricetes</taxon>
        <taxon>Imitervirales</taxon>
        <taxon>Mimiviridae</taxon>
        <taxon>Klosneuvirinae</taxon>
        <taxon>Yasminevirus</taxon>
        <taxon>Yasminevirus saudimassiliense</taxon>
    </lineage>
</organism>
<dbReference type="Pfam" id="PF04244">
    <property type="entry name" value="DPRP"/>
    <property type="match status" value="1"/>
</dbReference>
<dbReference type="InterPro" id="IPR052551">
    <property type="entry name" value="UV-DNA_repair_photolyase"/>
</dbReference>
<protein>
    <submittedName>
        <fullName evidence="1">Cryptochrome/photolyase family protein</fullName>
    </submittedName>
</protein>
<proteinExistence type="predicted"/>
<dbReference type="Gene3D" id="1.25.40.80">
    <property type="match status" value="1"/>
</dbReference>
<dbReference type="Proteomes" id="UP000594342">
    <property type="component" value="Unassembled WGS sequence"/>
</dbReference>
<dbReference type="PANTHER" id="PTHR38657:SF1">
    <property type="entry name" value="SLR1343 PROTEIN"/>
    <property type="match status" value="1"/>
</dbReference>